<dbReference type="InterPro" id="IPR022496">
    <property type="entry name" value="T6A_TsaB"/>
</dbReference>
<gene>
    <name evidence="2" type="primary">tsaB</name>
    <name evidence="2" type="ORF">WOB96_03500</name>
</gene>
<dbReference type="NCBIfam" id="TIGR03725">
    <property type="entry name" value="T6A_YeaZ"/>
    <property type="match status" value="1"/>
</dbReference>
<dbReference type="EMBL" id="JBBPCO010000002">
    <property type="protein sequence ID" value="MEK8088821.1"/>
    <property type="molecule type" value="Genomic_DNA"/>
</dbReference>
<sequence>MTRLLAIETATEGCSVALLQDGEVSQRFALAPLGHAALIRDMIEQVLADAGQALSAMDAIAFGQGPGSFTGVRIAVSAAQGLALAIDRPLIPVSSLQALAMQSVHDRVLAAFDARKGELYWAAFERNAHGIPVLLGQEQVIAPERILLPREHEWAGMGTGWGACGDSLATQLADRLLLRCPEALPQAADVARLALPRWEAGLYLDVTEALPVYIRPSQAEENRA</sequence>
<feature type="domain" description="Gcp-like" evidence="1">
    <location>
        <begin position="34"/>
        <end position="148"/>
    </location>
</feature>
<dbReference type="GO" id="GO:0061711">
    <property type="term" value="F:tRNA N(6)-L-threonylcarbamoyladenine synthase activity"/>
    <property type="evidence" value="ECO:0007669"/>
    <property type="project" value="UniProtKB-EC"/>
</dbReference>
<dbReference type="EC" id="2.3.1.234" evidence="2"/>
<dbReference type="PANTHER" id="PTHR11735:SF11">
    <property type="entry name" value="TRNA THREONYLCARBAMOYLADENOSINE BIOSYNTHESIS PROTEIN TSAB"/>
    <property type="match status" value="1"/>
</dbReference>
<dbReference type="InterPro" id="IPR000905">
    <property type="entry name" value="Gcp-like_dom"/>
</dbReference>
<dbReference type="CDD" id="cd24032">
    <property type="entry name" value="ASKHA_NBD_TsaB"/>
    <property type="match status" value="1"/>
</dbReference>
<comment type="caution">
    <text evidence="2">The sequence shown here is derived from an EMBL/GenBank/DDBJ whole genome shotgun (WGS) entry which is preliminary data.</text>
</comment>
<organism evidence="2 3">
    <name type="scientific">Thermithiobacillus plumbiphilus</name>
    <dbReference type="NCBI Taxonomy" id="1729899"/>
    <lineage>
        <taxon>Bacteria</taxon>
        <taxon>Pseudomonadati</taxon>
        <taxon>Pseudomonadota</taxon>
        <taxon>Acidithiobacillia</taxon>
        <taxon>Acidithiobacillales</taxon>
        <taxon>Thermithiobacillaceae</taxon>
        <taxon>Thermithiobacillus</taxon>
    </lineage>
</organism>
<evidence type="ECO:0000259" key="1">
    <source>
        <dbReference type="Pfam" id="PF00814"/>
    </source>
</evidence>
<keyword evidence="3" id="KW-1185">Reference proteome</keyword>
<proteinExistence type="predicted"/>
<evidence type="ECO:0000313" key="2">
    <source>
        <dbReference type="EMBL" id="MEK8088821.1"/>
    </source>
</evidence>
<dbReference type="SUPFAM" id="SSF53067">
    <property type="entry name" value="Actin-like ATPase domain"/>
    <property type="match status" value="2"/>
</dbReference>
<keyword evidence="2" id="KW-0808">Transferase</keyword>
<accession>A0ABU9D5I5</accession>
<dbReference type="PANTHER" id="PTHR11735">
    <property type="entry name" value="TRNA N6-ADENOSINE THREONYLCARBAMOYLTRANSFERASE"/>
    <property type="match status" value="1"/>
</dbReference>
<dbReference type="InterPro" id="IPR043129">
    <property type="entry name" value="ATPase_NBD"/>
</dbReference>
<dbReference type="Gene3D" id="3.30.420.40">
    <property type="match status" value="2"/>
</dbReference>
<protein>
    <submittedName>
        <fullName evidence="2">tRNA (Adenosine(37)-N6)-threonylcarbamoyltransferase complex dimerization subunit type 1 TsaB</fullName>
        <ecNumber evidence="2">2.3.1.234</ecNumber>
    </submittedName>
</protein>
<name>A0ABU9D5I5_9PROT</name>
<dbReference type="RefSeq" id="WP_341369886.1">
    <property type="nucleotide sequence ID" value="NZ_JBBPCO010000002.1"/>
</dbReference>
<dbReference type="Proteomes" id="UP001446205">
    <property type="component" value="Unassembled WGS sequence"/>
</dbReference>
<evidence type="ECO:0000313" key="3">
    <source>
        <dbReference type="Proteomes" id="UP001446205"/>
    </source>
</evidence>
<reference evidence="2 3" key="1">
    <citation type="submission" date="2024-04" db="EMBL/GenBank/DDBJ databases">
        <authorList>
            <person name="Abashina T."/>
            <person name="Shaikin A."/>
        </authorList>
    </citation>
    <scope>NUCLEOTIDE SEQUENCE [LARGE SCALE GENOMIC DNA]</scope>
    <source>
        <strain evidence="2 3">AAFK</strain>
    </source>
</reference>
<keyword evidence="2" id="KW-0012">Acyltransferase</keyword>
<dbReference type="Pfam" id="PF00814">
    <property type="entry name" value="TsaD"/>
    <property type="match status" value="1"/>
</dbReference>